<accession>A0A8H4QV77</accession>
<evidence type="ECO:0000256" key="1">
    <source>
        <dbReference type="SAM" id="Phobius"/>
    </source>
</evidence>
<evidence type="ECO:0000313" key="3">
    <source>
        <dbReference type="Proteomes" id="UP000521872"/>
    </source>
</evidence>
<proteinExistence type="predicted"/>
<gene>
    <name evidence="2" type="ORF">D9613_008728</name>
</gene>
<name>A0A8H4QV77_9AGAR</name>
<sequence length="463" mass="53025">MLQFCTISHRPALASLLRPRAQEANSPMAWYHRYRPGTRTQYFDMCPRTRLEIIWTCLATILAASWVSIHPNMPGPNVSKVKKTLQRIETMLWAVIMPELVILWAIGQWRGAKEMENVFTSRYRKLNDGFKWTKKHGFFLQMGGFVLYEKDKPKRILEWKALIKADAFGKCIALIQTSWFIIQCIARFSDKQLALTELELVTAALSILNLLMYCFWWNKPFNAEVPIVIVLLNPIRETRSHRKTLIDPDDILPIHTTAVSKFGAFILARIEFVRSNLLTWDHLQKLALIPYNVGKYVPGCIDKLLDTHPQQIDPYSMKVPAFYYSRVVTSVDSPTVLNEIGSFFVAALFGAIHCAGWSDKMTFHTHTVSLLWRISSVIITGFPLLWISVFISLHIDDAILGGQVLANVNEALMIVLGYLSLFSIPFYIIARTILLILAFMELRYVPQGALNNIPWANVLPFIH</sequence>
<feature type="transmembrane region" description="Helical" evidence="1">
    <location>
        <begin position="53"/>
        <end position="69"/>
    </location>
</feature>
<protein>
    <submittedName>
        <fullName evidence="2">Uncharacterized protein</fullName>
    </submittedName>
</protein>
<dbReference type="PANTHER" id="PTHR35043">
    <property type="entry name" value="TRANSCRIPTION FACTOR DOMAIN-CONTAINING PROTEIN"/>
    <property type="match status" value="1"/>
</dbReference>
<feature type="transmembrane region" description="Helical" evidence="1">
    <location>
        <begin position="415"/>
        <end position="440"/>
    </location>
</feature>
<keyword evidence="1" id="KW-1133">Transmembrane helix</keyword>
<organism evidence="2 3">
    <name type="scientific">Agrocybe pediades</name>
    <dbReference type="NCBI Taxonomy" id="84607"/>
    <lineage>
        <taxon>Eukaryota</taxon>
        <taxon>Fungi</taxon>
        <taxon>Dikarya</taxon>
        <taxon>Basidiomycota</taxon>
        <taxon>Agaricomycotina</taxon>
        <taxon>Agaricomycetes</taxon>
        <taxon>Agaricomycetidae</taxon>
        <taxon>Agaricales</taxon>
        <taxon>Agaricineae</taxon>
        <taxon>Strophariaceae</taxon>
        <taxon>Agrocybe</taxon>
    </lineage>
</organism>
<reference evidence="2 3" key="1">
    <citation type="submission" date="2019-12" db="EMBL/GenBank/DDBJ databases">
        <authorList>
            <person name="Floudas D."/>
            <person name="Bentzer J."/>
            <person name="Ahren D."/>
            <person name="Johansson T."/>
            <person name="Persson P."/>
            <person name="Tunlid A."/>
        </authorList>
    </citation>
    <scope>NUCLEOTIDE SEQUENCE [LARGE SCALE GENOMIC DNA]</scope>
    <source>
        <strain evidence="2 3">CBS 102.39</strain>
    </source>
</reference>
<evidence type="ECO:0000313" key="2">
    <source>
        <dbReference type="EMBL" id="KAF4616957.1"/>
    </source>
</evidence>
<feature type="transmembrane region" description="Helical" evidence="1">
    <location>
        <begin position="340"/>
        <end position="358"/>
    </location>
</feature>
<comment type="caution">
    <text evidence="2">The sequence shown here is derived from an EMBL/GenBank/DDBJ whole genome shotgun (WGS) entry which is preliminary data.</text>
</comment>
<keyword evidence="1" id="KW-0472">Membrane</keyword>
<feature type="transmembrane region" description="Helical" evidence="1">
    <location>
        <begin position="198"/>
        <end position="218"/>
    </location>
</feature>
<keyword evidence="1" id="KW-0812">Transmembrane</keyword>
<dbReference type="EMBL" id="JAACJL010000031">
    <property type="protein sequence ID" value="KAF4616957.1"/>
    <property type="molecule type" value="Genomic_DNA"/>
</dbReference>
<feature type="transmembrane region" description="Helical" evidence="1">
    <location>
        <begin position="90"/>
        <end position="107"/>
    </location>
</feature>
<dbReference type="Proteomes" id="UP000521872">
    <property type="component" value="Unassembled WGS sequence"/>
</dbReference>
<dbReference type="AlphaFoldDB" id="A0A8H4QV77"/>
<keyword evidence="3" id="KW-1185">Reference proteome</keyword>
<feature type="transmembrane region" description="Helical" evidence="1">
    <location>
        <begin position="370"/>
        <end position="395"/>
    </location>
</feature>
<dbReference type="PANTHER" id="PTHR35043:SF7">
    <property type="entry name" value="TRANSCRIPTION FACTOR DOMAIN-CONTAINING PROTEIN"/>
    <property type="match status" value="1"/>
</dbReference>